<dbReference type="Pfam" id="PF00028">
    <property type="entry name" value="Cadherin"/>
    <property type="match status" value="7"/>
</dbReference>
<evidence type="ECO:0000313" key="16">
    <source>
        <dbReference type="WBParaSite" id="PgR018_g081_t01"/>
    </source>
</evidence>
<keyword evidence="5" id="KW-0677">Repeat</keyword>
<keyword evidence="10" id="KW-1015">Disulfide bond</keyword>
<feature type="domain" description="Cadherin" evidence="14">
    <location>
        <begin position="444"/>
        <end position="549"/>
    </location>
</feature>
<dbReference type="GO" id="GO:0005509">
    <property type="term" value="F:calcium ion binding"/>
    <property type="evidence" value="ECO:0007669"/>
    <property type="project" value="UniProtKB-UniRule"/>
</dbReference>
<feature type="domain" description="Cadherin" evidence="14">
    <location>
        <begin position="1234"/>
        <end position="1355"/>
    </location>
</feature>
<dbReference type="PANTHER" id="PTHR24026:SF133">
    <property type="entry name" value="CADHERIN-RELATED FAMILY MEMBER 2"/>
    <property type="match status" value="1"/>
</dbReference>
<keyword evidence="11" id="KW-0325">Glycoprotein</keyword>
<dbReference type="InterPro" id="IPR002126">
    <property type="entry name" value="Cadherin-like_dom"/>
</dbReference>
<feature type="domain" description="Cadherin" evidence="14">
    <location>
        <begin position="1457"/>
        <end position="1566"/>
    </location>
</feature>
<dbReference type="FunFam" id="2.60.40.60:FF:000092">
    <property type="entry name" value="Protocadherin 8"/>
    <property type="match status" value="2"/>
</dbReference>
<feature type="domain" description="Cadherin" evidence="14">
    <location>
        <begin position="1003"/>
        <end position="1116"/>
    </location>
</feature>
<feature type="transmembrane region" description="Helical" evidence="13">
    <location>
        <begin position="12"/>
        <end position="29"/>
    </location>
</feature>
<feature type="domain" description="Cadherin" evidence="14">
    <location>
        <begin position="770"/>
        <end position="888"/>
    </location>
</feature>
<dbReference type="CDD" id="cd11304">
    <property type="entry name" value="Cadherin_repeat"/>
    <property type="match status" value="13"/>
</dbReference>
<dbReference type="SMART" id="SM00112">
    <property type="entry name" value="CA"/>
    <property type="match status" value="12"/>
</dbReference>
<dbReference type="Gene3D" id="2.60.40.60">
    <property type="entry name" value="Cadherins"/>
    <property type="match status" value="13"/>
</dbReference>
<dbReference type="GO" id="GO:0007156">
    <property type="term" value="P:homophilic cell adhesion via plasma membrane adhesion molecules"/>
    <property type="evidence" value="ECO:0007669"/>
    <property type="project" value="InterPro"/>
</dbReference>
<keyword evidence="2" id="KW-0245">EGF-like domain</keyword>
<dbReference type="PANTHER" id="PTHR24026">
    <property type="entry name" value="FAT ATYPICAL CADHERIN-RELATED"/>
    <property type="match status" value="1"/>
</dbReference>
<evidence type="ECO:0000256" key="8">
    <source>
        <dbReference type="ARBA" id="ARBA00022989"/>
    </source>
</evidence>
<evidence type="ECO:0000256" key="1">
    <source>
        <dbReference type="ARBA" id="ARBA00004167"/>
    </source>
</evidence>
<dbReference type="PRINTS" id="PR00205">
    <property type="entry name" value="CADHERIN"/>
</dbReference>
<evidence type="ECO:0000256" key="3">
    <source>
        <dbReference type="ARBA" id="ARBA00022692"/>
    </source>
</evidence>
<dbReference type="FunFam" id="2.60.40.60:FF:000024">
    <property type="entry name" value="FAT atypical cadherin 3"/>
    <property type="match status" value="1"/>
</dbReference>
<accession>A0A915AWQ9</accession>
<keyword evidence="8 13" id="KW-1133">Transmembrane helix</keyword>
<dbReference type="InterPro" id="IPR020894">
    <property type="entry name" value="Cadherin_CS"/>
</dbReference>
<evidence type="ECO:0000256" key="7">
    <source>
        <dbReference type="ARBA" id="ARBA00022889"/>
    </source>
</evidence>
<evidence type="ECO:0000256" key="4">
    <source>
        <dbReference type="ARBA" id="ARBA00022729"/>
    </source>
</evidence>
<feature type="domain" description="Cadherin" evidence="14">
    <location>
        <begin position="1573"/>
        <end position="1680"/>
    </location>
</feature>
<dbReference type="InterPro" id="IPR015919">
    <property type="entry name" value="Cadherin-like_sf"/>
</dbReference>
<evidence type="ECO:0000256" key="6">
    <source>
        <dbReference type="ARBA" id="ARBA00022837"/>
    </source>
</evidence>
<evidence type="ECO:0000256" key="13">
    <source>
        <dbReference type="SAM" id="Phobius"/>
    </source>
</evidence>
<feature type="domain" description="Cadherin" evidence="14">
    <location>
        <begin position="912"/>
        <end position="1002"/>
    </location>
</feature>
<evidence type="ECO:0000256" key="12">
    <source>
        <dbReference type="PROSITE-ProRule" id="PRU00043"/>
    </source>
</evidence>
<evidence type="ECO:0000313" key="15">
    <source>
        <dbReference type="Proteomes" id="UP000887569"/>
    </source>
</evidence>
<name>A0A915AWQ9_PARUN</name>
<proteinExistence type="predicted"/>
<keyword evidence="15" id="KW-1185">Reference proteome</keyword>
<dbReference type="SUPFAM" id="SSF49313">
    <property type="entry name" value="Cadherin-like"/>
    <property type="match status" value="13"/>
</dbReference>
<feature type="domain" description="Cadherin" evidence="14">
    <location>
        <begin position="665"/>
        <end position="768"/>
    </location>
</feature>
<evidence type="ECO:0000256" key="2">
    <source>
        <dbReference type="ARBA" id="ARBA00022536"/>
    </source>
</evidence>
<evidence type="ECO:0000256" key="10">
    <source>
        <dbReference type="ARBA" id="ARBA00023157"/>
    </source>
</evidence>
<feature type="domain" description="Cadherin" evidence="14">
    <location>
        <begin position="1356"/>
        <end position="1456"/>
    </location>
</feature>
<dbReference type="Proteomes" id="UP000887569">
    <property type="component" value="Unplaced"/>
</dbReference>
<feature type="domain" description="Cadherin" evidence="14">
    <location>
        <begin position="550"/>
        <end position="664"/>
    </location>
</feature>
<sequence length="1816" mass="204258">MHVEMLLSNDSRLFYYLILFVYFIAQVYAKPKSYAIRHDAPVDWLVVDLVFDHFVTTDENLTLQANDWSHNFRIWDYKIVIKKSISHLEGTSLSLDFLSAYGPHQRILTVYVDVVGRNASRFLLDIYVAHISSDTKPESEIHFEQNIALHYGNNHADIHYALLSAPPNRTAFTLINRKRIDGNIAQLYLTRRLTITDISKQSFYIGAIDKHTQRSIASARIDIYVDETQHEPPKFEASRYFTSRSIVVPHASVLRVTARAAEGAVVYRVEPETIPFDVSPFSGDVFSRRGLANGQYAFDVVATDHLGQEARTSVKVVVEGVNDRLKTTKKTHQLSEAFQNKRQARNRRDLGNDIVISIPEDHRLGLLSEHIRLARNERVTLAPIIKEYVTIYSNGSIELTKALNFEVNNDIRFSVQVDGPPKARTQAIRIEVLDVDEPPTFENGPKPYLAVVPYDRPVGMHVYKFVARDEGGDGDSDVEYRLINTEPDGMFTVDANTGVVRTAVKRYTPGATYRVFVQARDKTPTNRNLSQDSEIAVLEVYAGDRAPQFVKQHYSVGIPEDTDVDYSVVDVKAHRFKPIDERRSKGELTYSLFAEGNGIERAPSKYFAIDEGGGVVHLKKRIDYDDETQLRVHKLIVVAHEDGKESSVPLEIFIEDVNDNPPMFTQPLYTATTREDISIGKTILTVHADDKDSGENAHIIYSVEDRNFSINENGEISARLRLDADQYRERFFIYRFNVTATDRGDPPLRSSATVHIRTENTNDEAPEFIPTRLYTAFVAEDAQGGTPIVQIQALDPDRDQVTYAFLLSEGVEAKTTDLFEIDKDTGLIKLRPNVKSTDLLHTDSPYNLTVIARDDGTCCGEEGAGNLHFQTATVLIGIADVNNNKPEFRECETYSHIAKIEEGDYKVNAPVILKVVATDEDSPPNGDIVYSLYYSQSESRKPFVINPETGELRPSPFVRFDREQRAYEEVTVKATDKGERPLIGFCQFTVQVVDVNDNAPQFDRASYETSISRNVAIGYSVVTVFADDSDAPQNARITYSLAEDNSAGPVYKDDINFFQIMNENSGEITLIKQIPPFKDRFIFNVIASDNGKPEPQSTTVQVIVNVHERQQSAPQWQSSRDCRLAITVDEDIPVNSVMFRCHAVAGDGSKNPISYKMANGASRGANSEQHFREFLEKVNGHDWVVVRNMIGLDYEHQTNYTLTITAMDMRSQVTSDKQFHILVRDKNDVVPRFTVDRFTGTIEEEQTPSEFMQKHGGRPITVVKAEDADSEGPQSEVRYRIIGDTDAARMFRIDELSGGIFPLEKFDREKNDSFILDVEARDSAPSSLPGAVGPNKDIVKVQIFIADINDNAPYFDQTRYEGKVAENAEVNQDVITVKAHDLDRLSNLKYDLYAVHGGRIPFGVRTDSGAVFVKEPLDYEKENVYHMKLMVTDGKHNTTTDLFIYVEDINDNAPQFDKNLYETTIYEEDTNVPKVLFVVKATDADNDEKSKRIVYRLEGQGVGEFFRVDRYTGRIEAVKALDRDPPAGVPVWKFIVQAIDDDGRGLIGYADVQVNLRDINDNAPIFANDLFGTVDENREPGHEGVYVMTASATDYDDPRTDNARLEYSISVNKEIDGVPMFRIVPSNGKIYAMRKLDRELPSERQFVIEVRATDKGIPQREGSGNVTIKVLDVNDNEPYFEKPLYTSSVPETALVGAPVMSVSAVDRDNEAKDNVFSYELMAEHKYFYMTTEADSSSSSVGVLRVKKRLCIERKHNCGVTSAGGADACCMSKQTGIKIPSLSSASFPHIDVSHTTAATIHRTDTIHQLTISTCPQL</sequence>
<feature type="domain" description="Cadherin" evidence="14">
    <location>
        <begin position="1681"/>
        <end position="1816"/>
    </location>
</feature>
<keyword evidence="4" id="KW-0732">Signal</keyword>
<dbReference type="WBParaSite" id="PgR018_g081_t01">
    <property type="protein sequence ID" value="PgR018_g081_t01"/>
    <property type="gene ID" value="PgR018_g081"/>
</dbReference>
<evidence type="ECO:0000259" key="14">
    <source>
        <dbReference type="PROSITE" id="PS50268"/>
    </source>
</evidence>
<feature type="domain" description="Cadherin" evidence="14">
    <location>
        <begin position="1126"/>
        <end position="1233"/>
    </location>
</feature>
<keyword evidence="6 12" id="KW-0106">Calcium</keyword>
<keyword evidence="9 13" id="KW-0472">Membrane</keyword>
<protein>
    <submittedName>
        <fullName evidence="16">Cadherin domain-containing protein</fullName>
    </submittedName>
</protein>
<evidence type="ECO:0000256" key="9">
    <source>
        <dbReference type="ARBA" id="ARBA00023136"/>
    </source>
</evidence>
<feature type="domain" description="Cadherin" evidence="14">
    <location>
        <begin position="393"/>
        <end position="441"/>
    </location>
</feature>
<keyword evidence="7" id="KW-0130">Cell adhesion</keyword>
<evidence type="ECO:0000256" key="5">
    <source>
        <dbReference type="ARBA" id="ARBA00022737"/>
    </source>
</evidence>
<dbReference type="FunFam" id="2.60.40.60:FF:000015">
    <property type="entry name" value="FAT atypical cadherin 1"/>
    <property type="match status" value="1"/>
</dbReference>
<dbReference type="GO" id="GO:0005886">
    <property type="term" value="C:plasma membrane"/>
    <property type="evidence" value="ECO:0007669"/>
    <property type="project" value="InterPro"/>
</dbReference>
<reference evidence="16" key="1">
    <citation type="submission" date="2022-11" db="UniProtKB">
        <authorList>
            <consortium name="WormBaseParasite"/>
        </authorList>
    </citation>
    <scope>IDENTIFICATION</scope>
</reference>
<organism evidence="15 16">
    <name type="scientific">Parascaris univalens</name>
    <name type="common">Nematode worm</name>
    <dbReference type="NCBI Taxonomy" id="6257"/>
    <lineage>
        <taxon>Eukaryota</taxon>
        <taxon>Metazoa</taxon>
        <taxon>Ecdysozoa</taxon>
        <taxon>Nematoda</taxon>
        <taxon>Chromadorea</taxon>
        <taxon>Rhabditida</taxon>
        <taxon>Spirurina</taxon>
        <taxon>Ascaridomorpha</taxon>
        <taxon>Ascaridoidea</taxon>
        <taxon>Ascarididae</taxon>
        <taxon>Parascaris</taxon>
    </lineage>
</organism>
<dbReference type="PROSITE" id="PS50268">
    <property type="entry name" value="CADHERIN_2"/>
    <property type="match status" value="13"/>
</dbReference>
<comment type="subcellular location">
    <subcellularLocation>
        <location evidence="1">Membrane</location>
        <topology evidence="1">Single-pass membrane protein</topology>
    </subcellularLocation>
</comment>
<keyword evidence="3 13" id="KW-0812">Transmembrane</keyword>
<dbReference type="PROSITE" id="PS00232">
    <property type="entry name" value="CADHERIN_1"/>
    <property type="match status" value="5"/>
</dbReference>
<evidence type="ECO:0000256" key="11">
    <source>
        <dbReference type="ARBA" id="ARBA00023180"/>
    </source>
</evidence>